<dbReference type="InterPro" id="IPR018958">
    <property type="entry name" value="Knr4/Smi1-like_dom"/>
</dbReference>
<dbReference type="InterPro" id="IPR037883">
    <property type="entry name" value="Knr4/Smi1-like_sf"/>
</dbReference>
<reference evidence="3 4" key="1">
    <citation type="submission" date="2022-11" db="EMBL/GenBank/DDBJ databases">
        <title>Minimal conservation of predation-associated metabolite biosynthetic gene clusters underscores biosynthetic potential of Myxococcota including descriptions for ten novel species: Archangium lansinium sp. nov., Myxococcus landrumus sp. nov., Nannocystis bai.</title>
        <authorList>
            <person name="Ahearne A."/>
            <person name="Stevens C."/>
            <person name="Dowd S."/>
        </authorList>
    </citation>
    <scope>NUCLEOTIDE SEQUENCE [LARGE SCALE GENOMIC DNA]</scope>
    <source>
        <strain evidence="3 4">BB15-2</strain>
    </source>
</reference>
<dbReference type="RefSeq" id="WP_272084836.1">
    <property type="nucleotide sequence ID" value="NZ_JAQNDL010000001.1"/>
</dbReference>
<dbReference type="Gene3D" id="3.40.1580.10">
    <property type="entry name" value="SMI1/KNR4-like"/>
    <property type="match status" value="1"/>
</dbReference>
<feature type="region of interest" description="Disordered" evidence="1">
    <location>
        <begin position="1"/>
        <end position="54"/>
    </location>
</feature>
<accession>A0ABT5DRV9</accession>
<organism evidence="3 4">
    <name type="scientific">Nannocystis bainbridge</name>
    <dbReference type="NCBI Taxonomy" id="2995303"/>
    <lineage>
        <taxon>Bacteria</taxon>
        <taxon>Pseudomonadati</taxon>
        <taxon>Myxococcota</taxon>
        <taxon>Polyangia</taxon>
        <taxon>Nannocystales</taxon>
        <taxon>Nannocystaceae</taxon>
        <taxon>Nannocystis</taxon>
    </lineage>
</organism>
<name>A0ABT5DRV9_9BACT</name>
<dbReference type="SMART" id="SM00860">
    <property type="entry name" value="SMI1_KNR4"/>
    <property type="match status" value="1"/>
</dbReference>
<evidence type="ECO:0000313" key="4">
    <source>
        <dbReference type="Proteomes" id="UP001221686"/>
    </source>
</evidence>
<keyword evidence="4" id="KW-1185">Reference proteome</keyword>
<gene>
    <name evidence="3" type="ORF">POL25_05795</name>
</gene>
<evidence type="ECO:0000259" key="2">
    <source>
        <dbReference type="SMART" id="SM00860"/>
    </source>
</evidence>
<dbReference type="Proteomes" id="UP001221686">
    <property type="component" value="Unassembled WGS sequence"/>
</dbReference>
<feature type="domain" description="Knr4/Smi1-like" evidence="2">
    <location>
        <begin position="74"/>
        <end position="179"/>
    </location>
</feature>
<proteinExistence type="predicted"/>
<dbReference type="EMBL" id="JAQNDL010000001">
    <property type="protein sequence ID" value="MDC0716392.1"/>
    <property type="molecule type" value="Genomic_DNA"/>
</dbReference>
<dbReference type="Pfam" id="PF09346">
    <property type="entry name" value="SMI1_KNR4"/>
    <property type="match status" value="1"/>
</dbReference>
<evidence type="ECO:0000313" key="3">
    <source>
        <dbReference type="EMBL" id="MDC0716392.1"/>
    </source>
</evidence>
<comment type="caution">
    <text evidence="3">The sequence shown here is derived from an EMBL/GenBank/DDBJ whole genome shotgun (WGS) entry which is preliminary data.</text>
</comment>
<dbReference type="SUPFAM" id="SSF160631">
    <property type="entry name" value="SMI1/KNR4-like"/>
    <property type="match status" value="1"/>
</dbReference>
<evidence type="ECO:0000256" key="1">
    <source>
        <dbReference type="SAM" id="MobiDB-lite"/>
    </source>
</evidence>
<protein>
    <submittedName>
        <fullName evidence="3">SMI1/KNR4 family protein</fullName>
    </submittedName>
</protein>
<sequence>MATRKATSRSATSKAPARRSAPEKPAARPSPTATHKPARRPAAARPAPAPPTRDELFARVERRATQLGVKLRRGATPREIAQTEQALGLTLPDDVRAWYRRHDGSDGSSPYLWPLELVRVHRALFNNSIGPHAVVFAGIDDEVTGIDLSAGGAGHMFDWVPEEGPMPYKNGSFLAWLLACEWKW</sequence>